<dbReference type="EMBL" id="CH477890">
    <property type="protein sequence ID" value="EJY57982.1"/>
    <property type="molecule type" value="Genomic_DNA"/>
</dbReference>
<name>J9HGK9_AEDAE</name>
<reference evidence="1" key="2">
    <citation type="journal article" date="2007" name="Science">
        <title>Genome sequence of Aedes aegypti, a major arbovirus vector.</title>
        <authorList>
            <person name="Nene V."/>
            <person name="Wortman J.R."/>
            <person name="Lawson D."/>
            <person name="Haas B."/>
            <person name="Kodira C."/>
            <person name="Tu Z.J."/>
            <person name="Loftus B."/>
            <person name="Xi Z."/>
            <person name="Megy K."/>
            <person name="Grabherr M."/>
            <person name="Ren Q."/>
            <person name="Zdobnov E.M."/>
            <person name="Lobo N.F."/>
            <person name="Campbell K.S."/>
            <person name="Brown S.E."/>
            <person name="Bonaldo M.F."/>
            <person name="Zhu J."/>
            <person name="Sinkins S.P."/>
            <person name="Hogenkamp D.G."/>
            <person name="Amedeo P."/>
            <person name="Arensburger P."/>
            <person name="Atkinson P.W."/>
            <person name="Bidwell S."/>
            <person name="Biedler J."/>
            <person name="Birney E."/>
            <person name="Bruggner R.V."/>
            <person name="Costas J."/>
            <person name="Coy M.R."/>
            <person name="Crabtree J."/>
            <person name="Crawford M."/>
            <person name="Debruyn B."/>
            <person name="Decaprio D."/>
            <person name="Eiglmeier K."/>
            <person name="Eisenstadt E."/>
            <person name="El-Dorry H."/>
            <person name="Gelbart W.M."/>
            <person name="Gomes S.L."/>
            <person name="Hammond M."/>
            <person name="Hannick L.I."/>
            <person name="Hogan J.R."/>
            <person name="Holmes M.H."/>
            <person name="Jaffe D."/>
            <person name="Johnston J.S."/>
            <person name="Kennedy R.C."/>
            <person name="Koo H."/>
            <person name="Kravitz S."/>
            <person name="Kriventseva E.V."/>
            <person name="Kulp D."/>
            <person name="Labutti K."/>
            <person name="Lee E."/>
            <person name="Li S."/>
            <person name="Lovin D.D."/>
            <person name="Mao C."/>
            <person name="Mauceli E."/>
            <person name="Menck C.F."/>
            <person name="Miller J.R."/>
            <person name="Montgomery P."/>
            <person name="Mori A."/>
            <person name="Nascimento A.L."/>
            <person name="Naveira H.F."/>
            <person name="Nusbaum C."/>
            <person name="O'leary S."/>
            <person name="Orvis J."/>
            <person name="Pertea M."/>
            <person name="Quesneville H."/>
            <person name="Reidenbach K.R."/>
            <person name="Rogers Y.H."/>
            <person name="Roth C.W."/>
            <person name="Schneider J.R."/>
            <person name="Schatz M."/>
            <person name="Shumway M."/>
            <person name="Stanke M."/>
            <person name="Stinson E.O."/>
            <person name="Tubio J.M."/>
            <person name="Vanzee J.P."/>
            <person name="Verjovski-Almeida S."/>
            <person name="Werner D."/>
            <person name="White O."/>
            <person name="Wyder S."/>
            <person name="Zeng Q."/>
            <person name="Zhao Q."/>
            <person name="Zhao Y."/>
            <person name="Hill C.A."/>
            <person name="Raikhel A.S."/>
            <person name="Soares M.B."/>
            <person name="Knudson D.L."/>
            <person name="Lee N.H."/>
            <person name="Galagan J."/>
            <person name="Salzberg S.L."/>
            <person name="Paulsen I.T."/>
            <person name="Dimopoulos G."/>
            <person name="Collins F.H."/>
            <person name="Birren B."/>
            <person name="Fraser-Liggett C.M."/>
            <person name="Severson D.W."/>
        </authorList>
    </citation>
    <scope>NUCLEOTIDE SEQUENCE [LARGE SCALE GENOMIC DNA]</scope>
    <source>
        <strain evidence="1">Liverpool</strain>
    </source>
</reference>
<protein>
    <submittedName>
        <fullName evidence="1">AAEL017076-PA</fullName>
    </submittedName>
</protein>
<gene>
    <name evidence="1" type="ORF">AaeL_AAEL017076</name>
</gene>
<accession>J9HGK9</accession>
<reference evidence="1" key="3">
    <citation type="submission" date="2012-09" db="EMBL/GenBank/DDBJ databases">
        <authorList>
            <consortium name="VectorBase"/>
        </authorList>
    </citation>
    <scope>NUCLEOTIDE SEQUENCE</scope>
    <source>
        <strain evidence="1">Liverpool</strain>
    </source>
</reference>
<evidence type="ECO:0000313" key="2">
    <source>
        <dbReference type="Proteomes" id="UP000682892"/>
    </source>
</evidence>
<dbReference type="Proteomes" id="UP000682892">
    <property type="component" value="Unassembled WGS sequence"/>
</dbReference>
<reference evidence="1" key="1">
    <citation type="submission" date="2005-10" db="EMBL/GenBank/DDBJ databases">
        <authorList>
            <person name="Loftus B.J."/>
            <person name="Nene V.M."/>
            <person name="Hannick L.I."/>
            <person name="Bidwell S."/>
            <person name="Haas B."/>
            <person name="Amedeo P."/>
            <person name="Orvis J."/>
            <person name="Wortman J.R."/>
            <person name="White O.R."/>
            <person name="Salzberg S."/>
            <person name="Shumway M."/>
            <person name="Koo H."/>
            <person name="Zhao Y."/>
            <person name="Holmes M."/>
            <person name="Miller J."/>
            <person name="Schatz M."/>
            <person name="Pop M."/>
            <person name="Pai G."/>
            <person name="Utterback T."/>
            <person name="Rogers Y.-H."/>
            <person name="Kravitz S."/>
            <person name="Fraser C.M."/>
        </authorList>
    </citation>
    <scope>NUCLEOTIDE SEQUENCE</scope>
    <source>
        <strain evidence="1">Liverpool</strain>
    </source>
</reference>
<evidence type="ECO:0000313" key="1">
    <source>
        <dbReference type="EMBL" id="EJY57982.1"/>
    </source>
</evidence>
<sequence length="49" mass="5576">MAYVKQTCSLWITCQCALRAPMLYSFSYMDQVLKTPYRVSFGSVSTVEA</sequence>
<dbReference type="PaxDb" id="7159-AAEL017076-PA"/>
<dbReference type="AlphaFoldDB" id="J9HGK9"/>
<dbReference type="HOGENOM" id="CLU_3144092_0_0_1"/>
<organism evidence="1 2">
    <name type="scientific">Aedes aegypti</name>
    <name type="common">Yellowfever mosquito</name>
    <name type="synonym">Culex aegypti</name>
    <dbReference type="NCBI Taxonomy" id="7159"/>
    <lineage>
        <taxon>Eukaryota</taxon>
        <taxon>Metazoa</taxon>
        <taxon>Ecdysozoa</taxon>
        <taxon>Arthropoda</taxon>
        <taxon>Hexapoda</taxon>
        <taxon>Insecta</taxon>
        <taxon>Pterygota</taxon>
        <taxon>Neoptera</taxon>
        <taxon>Endopterygota</taxon>
        <taxon>Diptera</taxon>
        <taxon>Nematocera</taxon>
        <taxon>Culicoidea</taxon>
        <taxon>Culicidae</taxon>
        <taxon>Culicinae</taxon>
        <taxon>Aedini</taxon>
        <taxon>Aedes</taxon>
        <taxon>Stegomyia</taxon>
    </lineage>
</organism>
<proteinExistence type="predicted"/>